<comment type="catalytic activity">
    <reaction evidence="1 9">
        <text>a myo-inositol phosphate + H2O = myo-inositol + phosphate</text>
        <dbReference type="Rhea" id="RHEA:24056"/>
        <dbReference type="ChEBI" id="CHEBI:15377"/>
        <dbReference type="ChEBI" id="CHEBI:17268"/>
        <dbReference type="ChEBI" id="CHEBI:43474"/>
        <dbReference type="ChEBI" id="CHEBI:84139"/>
        <dbReference type="EC" id="3.1.3.25"/>
    </reaction>
</comment>
<evidence type="ECO:0000256" key="7">
    <source>
        <dbReference type="ARBA" id="ARBA00022842"/>
    </source>
</evidence>
<dbReference type="Gene3D" id="3.30.540.10">
    <property type="entry name" value="Fructose-1,6-Bisphosphatase, subunit A, domain 1"/>
    <property type="match status" value="1"/>
</dbReference>
<feature type="binding site" evidence="8">
    <location>
        <position position="225"/>
    </location>
    <ligand>
        <name>Mg(2+)</name>
        <dbReference type="ChEBI" id="CHEBI:18420"/>
        <label>1</label>
        <note>catalytic</note>
    </ligand>
</feature>
<evidence type="ECO:0000256" key="8">
    <source>
        <dbReference type="PIRSR" id="PIRSR600760-2"/>
    </source>
</evidence>
<dbReference type="UniPathway" id="UPA00823">
    <property type="reaction ID" value="UER00788"/>
</dbReference>
<dbReference type="InterPro" id="IPR020552">
    <property type="entry name" value="Inositol_monoPase_Li-sen"/>
</dbReference>
<evidence type="ECO:0000256" key="9">
    <source>
        <dbReference type="RuleBase" id="RU364068"/>
    </source>
</evidence>
<dbReference type="AlphaFoldDB" id="A0A2T7NGU5"/>
<dbReference type="PRINTS" id="PR00377">
    <property type="entry name" value="IMPHPHTASES"/>
</dbReference>
<evidence type="ECO:0000256" key="2">
    <source>
        <dbReference type="ARBA" id="ARBA00001946"/>
    </source>
</evidence>
<dbReference type="Gene3D" id="3.40.190.80">
    <property type="match status" value="1"/>
</dbReference>
<dbReference type="FunFam" id="3.30.540.10:FF:000004">
    <property type="entry name" value="Inositol-1-monophosphatase"/>
    <property type="match status" value="1"/>
</dbReference>
<dbReference type="GO" id="GO:0006021">
    <property type="term" value="P:inositol biosynthetic process"/>
    <property type="evidence" value="ECO:0007669"/>
    <property type="project" value="UniProtKB-UniPathway"/>
</dbReference>
<dbReference type="InterPro" id="IPR020550">
    <property type="entry name" value="Inositol_monophosphatase_CS"/>
</dbReference>
<accession>A0A2T7NGU5</accession>
<evidence type="ECO:0000256" key="3">
    <source>
        <dbReference type="ARBA" id="ARBA00005152"/>
    </source>
</evidence>
<keyword evidence="11" id="KW-1185">Reference proteome</keyword>
<dbReference type="InterPro" id="IPR000760">
    <property type="entry name" value="Inositol_monophosphatase-like"/>
</dbReference>
<dbReference type="PRINTS" id="PR00378">
    <property type="entry name" value="LIIMPHPHTASE"/>
</dbReference>
<protein>
    <recommendedName>
        <fullName evidence="9">Inositol-1-monophosphatase</fullName>
        <ecNumber evidence="9">3.1.3.25</ecNumber>
    </recommendedName>
</protein>
<name>A0A2T7NGU5_POMCA</name>
<dbReference type="GO" id="GO:0046872">
    <property type="term" value="F:metal ion binding"/>
    <property type="evidence" value="ECO:0007669"/>
    <property type="project" value="UniProtKB-KW"/>
</dbReference>
<keyword evidence="7 8" id="KW-0460">Magnesium</keyword>
<dbReference type="InterPro" id="IPR033942">
    <property type="entry name" value="IMPase"/>
</dbReference>
<dbReference type="OMA" id="HAWDCLA"/>
<dbReference type="OrthoDB" id="10254945at2759"/>
<dbReference type="PANTHER" id="PTHR20854">
    <property type="entry name" value="INOSITOL MONOPHOSPHATASE"/>
    <property type="match status" value="1"/>
</dbReference>
<sequence>MPVEVSEEELNDYYAVALEVAKKAGEVIRNAFWKEKTVDTKCSAADLVTATDKAVEKLCFSLIKDKYPDHRLVGEETVSEEDCKITLTDQPMWVIDPVDGTTNFVHSIPEVCFSLGVLINQQPMIGVVYLPVTEQMYTSRRGHGAFLNGKKLQVSRQTDLKKAVVICEGGSSRDENVVKVKMENIHRLVSASHGIRAYGSAAHNLCRVAQGAGDAYVEYGIHIWDFAAGMLIAQEAGAVVVDPAGLQVDLLNRRILAAASAPLAAQISSLLSHLDMGRD</sequence>
<dbReference type="STRING" id="400727.A0A2T7NGU5"/>
<feature type="binding site" evidence="8">
    <location>
        <position position="99"/>
    </location>
    <ligand>
        <name>Mg(2+)</name>
        <dbReference type="ChEBI" id="CHEBI:18420"/>
        <label>1</label>
        <note>catalytic</note>
    </ligand>
</feature>
<dbReference type="FunFam" id="3.40.190.80:FF:000002">
    <property type="entry name" value="Inositol-1-monophosphatase"/>
    <property type="match status" value="1"/>
</dbReference>
<dbReference type="Pfam" id="PF00459">
    <property type="entry name" value="Inositol_P"/>
    <property type="match status" value="1"/>
</dbReference>
<reference evidence="10 11" key="1">
    <citation type="submission" date="2018-04" db="EMBL/GenBank/DDBJ databases">
        <title>The genome of golden apple snail Pomacea canaliculata provides insight into stress tolerance and invasive adaptation.</title>
        <authorList>
            <person name="Liu C."/>
            <person name="Liu B."/>
            <person name="Ren Y."/>
            <person name="Zhang Y."/>
            <person name="Wang H."/>
            <person name="Li S."/>
            <person name="Jiang F."/>
            <person name="Yin L."/>
            <person name="Zhang G."/>
            <person name="Qian W."/>
            <person name="Fan W."/>
        </authorList>
    </citation>
    <scope>NUCLEOTIDE SEQUENCE [LARGE SCALE GENOMIC DNA]</scope>
    <source>
        <strain evidence="10">SZHN2017</strain>
        <tissue evidence="10">Muscle</tissue>
    </source>
</reference>
<organism evidence="10 11">
    <name type="scientific">Pomacea canaliculata</name>
    <name type="common">Golden apple snail</name>
    <dbReference type="NCBI Taxonomy" id="400727"/>
    <lineage>
        <taxon>Eukaryota</taxon>
        <taxon>Metazoa</taxon>
        <taxon>Spiralia</taxon>
        <taxon>Lophotrochozoa</taxon>
        <taxon>Mollusca</taxon>
        <taxon>Gastropoda</taxon>
        <taxon>Caenogastropoda</taxon>
        <taxon>Architaenioglossa</taxon>
        <taxon>Ampullarioidea</taxon>
        <taxon>Ampullariidae</taxon>
        <taxon>Pomacea</taxon>
    </lineage>
</organism>
<evidence type="ECO:0000256" key="6">
    <source>
        <dbReference type="ARBA" id="ARBA00022801"/>
    </source>
</evidence>
<keyword evidence="5 8" id="KW-0479">Metal-binding</keyword>
<gene>
    <name evidence="10" type="ORF">C0Q70_18557</name>
</gene>
<dbReference type="CDD" id="cd01639">
    <property type="entry name" value="IMPase"/>
    <property type="match status" value="1"/>
</dbReference>
<comment type="caution">
    <text evidence="10">The sequence shown here is derived from an EMBL/GenBank/DDBJ whole genome shotgun (WGS) entry which is preliminary data.</text>
</comment>
<comment type="pathway">
    <text evidence="3 9">Polyol metabolism; myo-inositol biosynthesis; myo-inositol from D-glucose 6-phosphate: step 2/2.</text>
</comment>
<dbReference type="GO" id="GO:0046854">
    <property type="term" value="P:phosphatidylinositol phosphate biosynthetic process"/>
    <property type="evidence" value="ECO:0007669"/>
    <property type="project" value="InterPro"/>
</dbReference>
<dbReference type="SUPFAM" id="SSF56655">
    <property type="entry name" value="Carbohydrate phosphatase"/>
    <property type="match status" value="1"/>
</dbReference>
<comment type="cofactor">
    <cofactor evidence="2 8 9">
        <name>Mg(2+)</name>
        <dbReference type="ChEBI" id="CHEBI:18420"/>
    </cofactor>
</comment>
<feature type="binding site" evidence="8">
    <location>
        <position position="96"/>
    </location>
    <ligand>
        <name>Mg(2+)</name>
        <dbReference type="ChEBI" id="CHEBI:18420"/>
        <label>1</label>
        <note>catalytic</note>
    </ligand>
</feature>
<dbReference type="Proteomes" id="UP000245119">
    <property type="component" value="Linkage Group LG12"/>
</dbReference>
<feature type="binding site" evidence="8">
    <location>
        <position position="75"/>
    </location>
    <ligand>
        <name>Mg(2+)</name>
        <dbReference type="ChEBI" id="CHEBI:18420"/>
        <label>1</label>
        <note>catalytic</note>
    </ligand>
</feature>
<evidence type="ECO:0000256" key="4">
    <source>
        <dbReference type="ARBA" id="ARBA00009759"/>
    </source>
</evidence>
<dbReference type="InterPro" id="IPR020583">
    <property type="entry name" value="Inositol_monoP_metal-BS"/>
</dbReference>
<dbReference type="PROSITE" id="PS00629">
    <property type="entry name" value="IMP_1"/>
    <property type="match status" value="1"/>
</dbReference>
<dbReference type="GO" id="GO:0008934">
    <property type="term" value="F:inositol monophosphate 1-phosphatase activity"/>
    <property type="evidence" value="ECO:0007669"/>
    <property type="project" value="InterPro"/>
</dbReference>
<keyword evidence="6 9" id="KW-0378">Hydrolase</keyword>
<dbReference type="GO" id="GO:0007165">
    <property type="term" value="P:signal transduction"/>
    <property type="evidence" value="ECO:0007669"/>
    <property type="project" value="TreeGrafter"/>
</dbReference>
<proteinExistence type="inferred from homology"/>
<evidence type="ECO:0000313" key="11">
    <source>
        <dbReference type="Proteomes" id="UP000245119"/>
    </source>
</evidence>
<dbReference type="PROSITE" id="PS00630">
    <property type="entry name" value="IMP_2"/>
    <property type="match status" value="1"/>
</dbReference>
<comment type="similarity">
    <text evidence="4 9">Belongs to the inositol monophosphatase superfamily.</text>
</comment>
<dbReference type="EC" id="3.1.3.25" evidence="9"/>
<evidence type="ECO:0000313" key="10">
    <source>
        <dbReference type="EMBL" id="PVD20403.1"/>
    </source>
</evidence>
<evidence type="ECO:0000256" key="5">
    <source>
        <dbReference type="ARBA" id="ARBA00022723"/>
    </source>
</evidence>
<dbReference type="EMBL" id="PZQS01000012">
    <property type="protein sequence ID" value="PVD20403.1"/>
    <property type="molecule type" value="Genomic_DNA"/>
</dbReference>
<dbReference type="PANTHER" id="PTHR20854:SF4">
    <property type="entry name" value="INOSITOL-1-MONOPHOSPHATASE-RELATED"/>
    <property type="match status" value="1"/>
</dbReference>
<evidence type="ECO:0000256" key="1">
    <source>
        <dbReference type="ARBA" id="ARBA00001033"/>
    </source>
</evidence>